<evidence type="ECO:0000313" key="6">
    <source>
        <dbReference type="Ensembl" id="ENSNBRP00000007299.1"/>
    </source>
</evidence>
<dbReference type="InterPro" id="IPR013320">
    <property type="entry name" value="ConA-like_dom_sf"/>
</dbReference>
<evidence type="ECO:0000256" key="2">
    <source>
        <dbReference type="ARBA" id="ARBA00022737"/>
    </source>
</evidence>
<dbReference type="PANTHER" id="PTHR24106">
    <property type="entry name" value="NACHT, LRR AND CARD DOMAINS-CONTAINING"/>
    <property type="match status" value="1"/>
</dbReference>
<dbReference type="PROSITE" id="PS50188">
    <property type="entry name" value="B302_SPRY"/>
    <property type="match status" value="1"/>
</dbReference>
<dbReference type="Ensembl" id="ENSNBRT00000007504.1">
    <property type="protein sequence ID" value="ENSNBRP00000007299.1"/>
    <property type="gene ID" value="ENSNBRG00000005700.1"/>
</dbReference>
<dbReference type="InterPro" id="IPR051261">
    <property type="entry name" value="NLR"/>
</dbReference>
<organism evidence="6 7">
    <name type="scientific">Neolamprologus brichardi</name>
    <name type="common">Fairy cichlid</name>
    <name type="synonym">Lamprologus brichardi</name>
    <dbReference type="NCBI Taxonomy" id="32507"/>
    <lineage>
        <taxon>Eukaryota</taxon>
        <taxon>Metazoa</taxon>
        <taxon>Chordata</taxon>
        <taxon>Craniata</taxon>
        <taxon>Vertebrata</taxon>
        <taxon>Euteleostomi</taxon>
        <taxon>Actinopterygii</taxon>
        <taxon>Neopterygii</taxon>
        <taxon>Teleostei</taxon>
        <taxon>Neoteleostei</taxon>
        <taxon>Acanthomorphata</taxon>
        <taxon>Ovalentaria</taxon>
        <taxon>Cichlomorphae</taxon>
        <taxon>Cichliformes</taxon>
        <taxon>Cichlidae</taxon>
        <taxon>African cichlids</taxon>
        <taxon>Pseudocrenilabrinae</taxon>
        <taxon>Lamprologini</taxon>
        <taxon>Neolamprologus</taxon>
    </lineage>
</organism>
<keyword evidence="1" id="KW-0433">Leucine-rich repeat</keyword>
<dbReference type="Bgee" id="ENSNBRG00000005700">
    <property type="expression patterns" value="Expressed in blood and 2 other cell types or tissues"/>
</dbReference>
<dbReference type="InterPro" id="IPR001870">
    <property type="entry name" value="B30.2/SPRY"/>
</dbReference>
<reference evidence="6" key="1">
    <citation type="submission" date="2025-08" db="UniProtKB">
        <authorList>
            <consortium name="Ensembl"/>
        </authorList>
    </citation>
    <scope>IDENTIFICATION</scope>
</reference>
<accession>A0A3Q4MDD2</accession>
<protein>
    <recommendedName>
        <fullName evidence="5">B30.2/SPRY domain-containing protein</fullName>
    </recommendedName>
</protein>
<evidence type="ECO:0000259" key="5">
    <source>
        <dbReference type="PROSITE" id="PS50188"/>
    </source>
</evidence>
<dbReference type="InterPro" id="IPR003877">
    <property type="entry name" value="SPRY_dom"/>
</dbReference>
<reference evidence="6" key="2">
    <citation type="submission" date="2025-09" db="UniProtKB">
        <authorList>
            <consortium name="Ensembl"/>
        </authorList>
    </citation>
    <scope>IDENTIFICATION</scope>
</reference>
<dbReference type="SMART" id="SM00449">
    <property type="entry name" value="SPRY"/>
    <property type="match status" value="1"/>
</dbReference>
<sequence>MIISHIKTSRSLHIMCHIPVFCWITATVLEDVLKTREGGQLPKTLTEMYIHFLVVQSKVKKVKYDGGAKTNQPWSLESRKLIKSLGKLAFDQLQKGNLIFYESDLIESVQPYPDHPGRFDYWNQLLCKNELTGRCYWEIEWRGVIDVAVTYGQIRRRGDSDDCKLGSSNQSWSLNCCEDGYHACHNNFRKDVDLALPSSVSNRVAVYVDCPAGTLSFYRVSSDKLVHLHTFNTTFTEPLYPGFEVWYGSSTHNGYGSPFSLQHGLDCP</sequence>
<evidence type="ECO:0000256" key="3">
    <source>
        <dbReference type="ARBA" id="ARBA00022741"/>
    </source>
</evidence>
<keyword evidence="7" id="KW-1185">Reference proteome</keyword>
<evidence type="ECO:0000313" key="7">
    <source>
        <dbReference type="Proteomes" id="UP000261580"/>
    </source>
</evidence>
<dbReference type="Proteomes" id="UP000261580">
    <property type="component" value="Unassembled WGS sequence"/>
</dbReference>
<feature type="domain" description="B30.2/SPRY" evidence="5">
    <location>
        <begin position="68"/>
        <end position="260"/>
    </location>
</feature>
<dbReference type="Pfam" id="PF17779">
    <property type="entry name" value="WHD_NOD2"/>
    <property type="match status" value="1"/>
</dbReference>
<evidence type="ECO:0000256" key="1">
    <source>
        <dbReference type="ARBA" id="ARBA00022614"/>
    </source>
</evidence>
<keyword evidence="4" id="KW-0067">ATP-binding</keyword>
<evidence type="ECO:0000256" key="4">
    <source>
        <dbReference type="ARBA" id="ARBA00022840"/>
    </source>
</evidence>
<dbReference type="InterPro" id="IPR041075">
    <property type="entry name" value="NOD1/2_WH"/>
</dbReference>
<name>A0A3Q4MDD2_NEOBR</name>
<keyword evidence="3" id="KW-0547">Nucleotide-binding</keyword>
<dbReference type="AlphaFoldDB" id="A0A3Q4MDD2"/>
<dbReference type="GeneTree" id="ENSGT01150000286915"/>
<dbReference type="Gene3D" id="2.60.120.920">
    <property type="match status" value="1"/>
</dbReference>
<dbReference type="GO" id="GO:0005524">
    <property type="term" value="F:ATP binding"/>
    <property type="evidence" value="ECO:0007669"/>
    <property type="project" value="UniProtKB-KW"/>
</dbReference>
<dbReference type="SUPFAM" id="SSF49899">
    <property type="entry name" value="Concanavalin A-like lectins/glucanases"/>
    <property type="match status" value="1"/>
</dbReference>
<dbReference type="Pfam" id="PF00622">
    <property type="entry name" value="SPRY"/>
    <property type="match status" value="1"/>
</dbReference>
<dbReference type="STRING" id="32507.ENSNBRP00000007299"/>
<keyword evidence="2" id="KW-0677">Repeat</keyword>
<proteinExistence type="predicted"/>
<dbReference type="InterPro" id="IPR043136">
    <property type="entry name" value="B30.2/SPRY_sf"/>
</dbReference>